<evidence type="ECO:0000313" key="2">
    <source>
        <dbReference type="Proteomes" id="UP000676336"/>
    </source>
</evidence>
<protein>
    <submittedName>
        <fullName evidence="1">Uncharacterized protein</fullName>
    </submittedName>
</protein>
<dbReference type="AlphaFoldDB" id="A0A8S2RLK9"/>
<organism evidence="1 2">
    <name type="scientific">Rotaria magnacalcarata</name>
    <dbReference type="NCBI Taxonomy" id="392030"/>
    <lineage>
        <taxon>Eukaryota</taxon>
        <taxon>Metazoa</taxon>
        <taxon>Spiralia</taxon>
        <taxon>Gnathifera</taxon>
        <taxon>Rotifera</taxon>
        <taxon>Eurotatoria</taxon>
        <taxon>Bdelloidea</taxon>
        <taxon>Philodinida</taxon>
        <taxon>Philodinidae</taxon>
        <taxon>Rotaria</taxon>
    </lineage>
</organism>
<comment type="caution">
    <text evidence="1">The sequence shown here is derived from an EMBL/GenBank/DDBJ whole genome shotgun (WGS) entry which is preliminary data.</text>
</comment>
<name>A0A8S2RLK9_9BILA</name>
<proteinExistence type="predicted"/>
<dbReference type="PANTHER" id="PTHR46579:SF1">
    <property type="entry name" value="F5_8 TYPE C DOMAIN-CONTAINING PROTEIN"/>
    <property type="match status" value="1"/>
</dbReference>
<evidence type="ECO:0000313" key="1">
    <source>
        <dbReference type="EMBL" id="CAF4170049.1"/>
    </source>
</evidence>
<gene>
    <name evidence="1" type="ORF">SMN809_LOCUS20562</name>
</gene>
<accession>A0A8S2RLK9</accession>
<dbReference type="EMBL" id="CAJOBI010013211">
    <property type="protein sequence ID" value="CAF4170049.1"/>
    <property type="molecule type" value="Genomic_DNA"/>
</dbReference>
<sequence length="110" mass="13231">MLDLWFESTYRKEPWSLYSKIKHVDIRLSTHKFPSTTCRIPRSILKYNQFKANELRSVLLFGFSSFSFLPRKYYRHFVLLVIAAHLCESRSISPDQLSYIRQLTTEFVYQ</sequence>
<dbReference type="Proteomes" id="UP000676336">
    <property type="component" value="Unassembled WGS sequence"/>
</dbReference>
<dbReference type="PANTHER" id="PTHR46579">
    <property type="entry name" value="F5/8 TYPE C DOMAIN-CONTAINING PROTEIN-RELATED"/>
    <property type="match status" value="1"/>
</dbReference>
<reference evidence="1" key="1">
    <citation type="submission" date="2021-02" db="EMBL/GenBank/DDBJ databases">
        <authorList>
            <person name="Nowell W R."/>
        </authorList>
    </citation>
    <scope>NUCLEOTIDE SEQUENCE</scope>
</reference>
<feature type="non-terminal residue" evidence="1">
    <location>
        <position position="110"/>
    </location>
</feature>